<sequence>MLMSLKDEDSLLTLTAKHWDATDALELVLLNLCPEILNNYLSSITEIESEIVTMGSSHLTGMPQINSGERKEERRHRLGSLGGEDSSQIFGGLAVEKVTAASPRGDSSRLPTVEQVDFMVYELADVVANESAILEKCRDLLLSMTVLQNPVGGSISVLNLMDVVSERVDNSSLVMGACDYNRYKVRPRNMFK</sequence>
<comment type="caution">
    <text evidence="2">The sequence shown here is derived from an EMBL/GenBank/DDBJ whole genome shotgun (WGS) entry which is preliminary data.</text>
</comment>
<organism evidence="2 3">
    <name type="scientific">Capsicum baccatum</name>
    <name type="common">Peruvian pepper</name>
    <dbReference type="NCBI Taxonomy" id="33114"/>
    <lineage>
        <taxon>Eukaryota</taxon>
        <taxon>Viridiplantae</taxon>
        <taxon>Streptophyta</taxon>
        <taxon>Embryophyta</taxon>
        <taxon>Tracheophyta</taxon>
        <taxon>Spermatophyta</taxon>
        <taxon>Magnoliopsida</taxon>
        <taxon>eudicotyledons</taxon>
        <taxon>Gunneridae</taxon>
        <taxon>Pentapetalae</taxon>
        <taxon>asterids</taxon>
        <taxon>lamiids</taxon>
        <taxon>Solanales</taxon>
        <taxon>Solanaceae</taxon>
        <taxon>Solanoideae</taxon>
        <taxon>Capsiceae</taxon>
        <taxon>Capsicum</taxon>
    </lineage>
</organism>
<gene>
    <name evidence="2" type="ORF">CQW23_26393</name>
</gene>
<protein>
    <submittedName>
        <fullName evidence="2">Uncharacterized protein</fullName>
    </submittedName>
</protein>
<dbReference type="OrthoDB" id="8918678at2759"/>
<dbReference type="Proteomes" id="UP000224567">
    <property type="component" value="Unassembled WGS sequence"/>
</dbReference>
<evidence type="ECO:0000256" key="1">
    <source>
        <dbReference type="SAM" id="MobiDB-lite"/>
    </source>
</evidence>
<proteinExistence type="predicted"/>
<evidence type="ECO:0000313" key="2">
    <source>
        <dbReference type="EMBL" id="PHT34593.1"/>
    </source>
</evidence>
<evidence type="ECO:0000313" key="3">
    <source>
        <dbReference type="Proteomes" id="UP000224567"/>
    </source>
</evidence>
<dbReference type="AlphaFoldDB" id="A0A2G2VNR8"/>
<keyword evidence="3" id="KW-1185">Reference proteome</keyword>
<name>A0A2G2VNR8_CAPBA</name>
<reference evidence="3" key="2">
    <citation type="journal article" date="2017" name="J. Anim. Genet.">
        <title>Multiple reference genome sequences of hot pepper reveal the massive evolution of plant disease resistance genes by retroduplication.</title>
        <authorList>
            <person name="Kim S."/>
            <person name="Park J."/>
            <person name="Yeom S.-I."/>
            <person name="Kim Y.-M."/>
            <person name="Seo E."/>
            <person name="Kim K.-T."/>
            <person name="Kim M.-S."/>
            <person name="Lee J.M."/>
            <person name="Cheong K."/>
            <person name="Shin H.-S."/>
            <person name="Kim S.-B."/>
            <person name="Han K."/>
            <person name="Lee J."/>
            <person name="Park M."/>
            <person name="Lee H.-A."/>
            <person name="Lee H.-Y."/>
            <person name="Lee Y."/>
            <person name="Oh S."/>
            <person name="Lee J.H."/>
            <person name="Choi E."/>
            <person name="Choi E."/>
            <person name="Lee S.E."/>
            <person name="Jeon J."/>
            <person name="Kim H."/>
            <person name="Choi G."/>
            <person name="Song H."/>
            <person name="Lee J."/>
            <person name="Lee S.-C."/>
            <person name="Kwon J.-K."/>
            <person name="Lee H.-Y."/>
            <person name="Koo N."/>
            <person name="Hong Y."/>
            <person name="Kim R.W."/>
            <person name="Kang W.-H."/>
            <person name="Huh J.H."/>
            <person name="Kang B.-C."/>
            <person name="Yang T.-J."/>
            <person name="Lee Y.-H."/>
            <person name="Bennetzen J.L."/>
            <person name="Choi D."/>
        </authorList>
    </citation>
    <scope>NUCLEOTIDE SEQUENCE [LARGE SCALE GENOMIC DNA]</scope>
    <source>
        <strain evidence="3">cv. PBC81</strain>
    </source>
</reference>
<accession>A0A2G2VNR8</accession>
<reference evidence="2 3" key="1">
    <citation type="journal article" date="2017" name="Genome Biol.">
        <title>New reference genome sequences of hot pepper reveal the massive evolution of plant disease-resistance genes by retroduplication.</title>
        <authorList>
            <person name="Kim S."/>
            <person name="Park J."/>
            <person name="Yeom S.I."/>
            <person name="Kim Y.M."/>
            <person name="Seo E."/>
            <person name="Kim K.T."/>
            <person name="Kim M.S."/>
            <person name="Lee J.M."/>
            <person name="Cheong K."/>
            <person name="Shin H.S."/>
            <person name="Kim S.B."/>
            <person name="Han K."/>
            <person name="Lee J."/>
            <person name="Park M."/>
            <person name="Lee H.A."/>
            <person name="Lee H.Y."/>
            <person name="Lee Y."/>
            <person name="Oh S."/>
            <person name="Lee J.H."/>
            <person name="Choi E."/>
            <person name="Choi E."/>
            <person name="Lee S.E."/>
            <person name="Jeon J."/>
            <person name="Kim H."/>
            <person name="Choi G."/>
            <person name="Song H."/>
            <person name="Lee J."/>
            <person name="Lee S.C."/>
            <person name="Kwon J.K."/>
            <person name="Lee H.Y."/>
            <person name="Koo N."/>
            <person name="Hong Y."/>
            <person name="Kim R.W."/>
            <person name="Kang W.H."/>
            <person name="Huh J.H."/>
            <person name="Kang B.C."/>
            <person name="Yang T.J."/>
            <person name="Lee Y.H."/>
            <person name="Bennetzen J.L."/>
            <person name="Choi D."/>
        </authorList>
    </citation>
    <scope>NUCLEOTIDE SEQUENCE [LARGE SCALE GENOMIC DNA]</scope>
    <source>
        <strain evidence="3">cv. PBC81</strain>
    </source>
</reference>
<dbReference type="EMBL" id="MLFT02000011">
    <property type="protein sequence ID" value="PHT34593.1"/>
    <property type="molecule type" value="Genomic_DNA"/>
</dbReference>
<dbReference type="STRING" id="33114.A0A2G2VNR8"/>
<feature type="region of interest" description="Disordered" evidence="1">
    <location>
        <begin position="58"/>
        <end position="80"/>
    </location>
</feature>
<feature type="compositionally biased region" description="Polar residues" evidence="1">
    <location>
        <begin position="58"/>
        <end position="67"/>
    </location>
</feature>